<reference evidence="2 3" key="1">
    <citation type="submission" date="2018-05" db="EMBL/GenBank/DDBJ databases">
        <title>Vancomycin-resistant Enterococcus faecium strain from Chelyabinsk, Russia.</title>
        <authorList>
            <person name="Gostev V."/>
            <person name="Goncharov A."/>
            <person name="Kolodzhieva V."/>
            <person name="Suvorov A."/>
            <person name="Sidorenko S."/>
            <person name="Zueva L."/>
        </authorList>
    </citation>
    <scope>NUCLEOTIDE SEQUENCE [LARGE SCALE GENOMIC DNA]</scope>
    <source>
        <strain evidence="2 3">20</strain>
    </source>
</reference>
<dbReference type="AlphaFoldDB" id="A0AB73TVS3"/>
<dbReference type="InterPro" id="IPR046059">
    <property type="entry name" value="DUF6017"/>
</dbReference>
<accession>A0AB73TVS3</accession>
<proteinExistence type="predicted"/>
<feature type="domain" description="DUF6017" evidence="1">
    <location>
        <begin position="200"/>
        <end position="306"/>
    </location>
</feature>
<dbReference type="Pfam" id="PF19481">
    <property type="entry name" value="DUF6017"/>
    <property type="match status" value="1"/>
</dbReference>
<evidence type="ECO:0000313" key="3">
    <source>
        <dbReference type="Proteomes" id="UP000249070"/>
    </source>
</evidence>
<evidence type="ECO:0000259" key="1">
    <source>
        <dbReference type="Pfam" id="PF19481"/>
    </source>
</evidence>
<comment type="caution">
    <text evidence="2">The sequence shown here is derived from an EMBL/GenBank/DDBJ whole genome shotgun (WGS) entry which is preliminary data.</text>
</comment>
<protein>
    <submittedName>
        <fullName evidence="2">DNA replication protein</fullName>
    </submittedName>
</protein>
<dbReference type="Proteomes" id="UP000249070">
    <property type="component" value="Unassembled WGS sequence"/>
</dbReference>
<organism evidence="2 3">
    <name type="scientific">Enterococcus faecium</name>
    <name type="common">Streptococcus faecium</name>
    <dbReference type="NCBI Taxonomy" id="1352"/>
    <lineage>
        <taxon>Bacteria</taxon>
        <taxon>Bacillati</taxon>
        <taxon>Bacillota</taxon>
        <taxon>Bacilli</taxon>
        <taxon>Lactobacillales</taxon>
        <taxon>Enterococcaceae</taxon>
        <taxon>Enterococcus</taxon>
    </lineage>
</organism>
<gene>
    <name evidence="2" type="ORF">DKP91_08130</name>
</gene>
<evidence type="ECO:0000313" key="2">
    <source>
        <dbReference type="EMBL" id="PZM55638.1"/>
    </source>
</evidence>
<sequence length="321" mass="37370">MKTLFDYILTLTGGSVEFMAEKRMLSKTFLNNASFMKMSDSAKLLYVYLNVNADDDGIVEAYPYVRMLGTPDDDVKILLAKEFLYMLNEDLLVFLPHWLQNQTLRTTRYTPSIYRFKLLNSNPDFFTRLKQISIEKILKAGQTEMLRNDLIEKWYPVGLPKDDHGHAQVRLGQVSSDQSRSGKVSLGEIREDQSINLSDDMEVEIMRQKIKNQIGYNALKSNPCYKRIVEDIVNIIQSIYSEKSKTYRINREEKSANEVIEKVEQLNQFDIESAIDSFNAIDHEIHNLNLYWITTLYNCKNTVSSRAYNNFVTQTREVLYD</sequence>
<dbReference type="EMBL" id="QHGU01000034">
    <property type="protein sequence ID" value="PZM55638.1"/>
    <property type="molecule type" value="Genomic_DNA"/>
</dbReference>
<name>A0AB73TVS3_ENTFC</name>